<dbReference type="AlphaFoldDB" id="A0AAV7IUP8"/>
<dbReference type="Proteomes" id="UP000826195">
    <property type="component" value="Unassembled WGS sequence"/>
</dbReference>
<evidence type="ECO:0000256" key="3">
    <source>
        <dbReference type="ARBA" id="ARBA00022833"/>
    </source>
</evidence>
<evidence type="ECO:0000313" key="5">
    <source>
        <dbReference type="EMBL" id="KAH0557362.1"/>
    </source>
</evidence>
<evidence type="ECO:0000313" key="6">
    <source>
        <dbReference type="Proteomes" id="UP000826195"/>
    </source>
</evidence>
<evidence type="ECO:0000259" key="4">
    <source>
        <dbReference type="PROSITE" id="PS51800"/>
    </source>
</evidence>
<dbReference type="EMBL" id="JAHXZJ010000747">
    <property type="protein sequence ID" value="KAH0557362.1"/>
    <property type="molecule type" value="Genomic_DNA"/>
</dbReference>
<feature type="domain" description="CHHC U11-48K-type" evidence="4">
    <location>
        <begin position="9"/>
        <end position="36"/>
    </location>
</feature>
<dbReference type="InterPro" id="IPR022776">
    <property type="entry name" value="TRM13/UPF0224_CHHC_Znf_dom"/>
</dbReference>
<accession>A0AAV7IUP8</accession>
<evidence type="ECO:0000256" key="2">
    <source>
        <dbReference type="ARBA" id="ARBA00022771"/>
    </source>
</evidence>
<keyword evidence="3" id="KW-0862">Zinc</keyword>
<feature type="domain" description="CHHC U11-48K-type" evidence="4">
    <location>
        <begin position="41"/>
        <end position="68"/>
    </location>
</feature>
<dbReference type="PROSITE" id="PS51800">
    <property type="entry name" value="ZF_CHHC_U11_48K"/>
    <property type="match status" value="2"/>
</dbReference>
<proteinExistence type="predicted"/>
<comment type="caution">
    <text evidence="5">The sequence shown here is derived from an EMBL/GenBank/DDBJ whole genome shotgun (WGS) entry which is preliminary data.</text>
</comment>
<dbReference type="Pfam" id="PF05253">
    <property type="entry name" value="zf-U11-48K"/>
    <property type="match status" value="1"/>
</dbReference>
<keyword evidence="1" id="KW-0479">Metal-binding</keyword>
<name>A0AAV7IUP8_COTGL</name>
<reference evidence="5 6" key="1">
    <citation type="journal article" date="2021" name="J. Hered.">
        <title>A chromosome-level genome assembly of the parasitoid wasp, Cotesia glomerata (Hymenoptera: Braconidae).</title>
        <authorList>
            <person name="Pinto B.J."/>
            <person name="Weis J.J."/>
            <person name="Gamble T."/>
            <person name="Ode P.J."/>
            <person name="Paul R."/>
            <person name="Zaspel J.M."/>
        </authorList>
    </citation>
    <scope>NUCLEOTIDE SEQUENCE [LARGE SCALE GENOMIC DNA]</scope>
    <source>
        <strain evidence="5">CgM1</strain>
    </source>
</reference>
<dbReference type="GO" id="GO:0008270">
    <property type="term" value="F:zinc ion binding"/>
    <property type="evidence" value="ECO:0007669"/>
    <property type="project" value="UniProtKB-KW"/>
</dbReference>
<keyword evidence="6" id="KW-1185">Reference proteome</keyword>
<evidence type="ECO:0000256" key="1">
    <source>
        <dbReference type="ARBA" id="ARBA00022723"/>
    </source>
</evidence>
<sequence length="214" mass="24752">MSAPFENPITTCPINKYHRVSKSKLYRHLVKCLKTNKLTDKTICVYNPRHIIDIDEKEKHLSECEDNPNIYISRTELSKEPSYSGVISVNEAMDEVERVLATLNRTSQNEIKYIDGSAYDPIKASIDRPLYRPQLIGGSKCEKMAFREKEVQKHKALQTGRLDEEKCCGDESILHQDLTGISWTDIYIHKIWNKNYIDAASDLIRKYDLLEDDV</sequence>
<protein>
    <recommendedName>
        <fullName evidence="4">CHHC U11-48K-type domain-containing protein</fullName>
    </recommendedName>
</protein>
<gene>
    <name evidence="5" type="ORF">KQX54_004651</name>
</gene>
<organism evidence="5 6">
    <name type="scientific">Cotesia glomerata</name>
    <name type="common">Lepidopteran parasitic wasp</name>
    <name type="synonym">Apanteles glomeratus</name>
    <dbReference type="NCBI Taxonomy" id="32391"/>
    <lineage>
        <taxon>Eukaryota</taxon>
        <taxon>Metazoa</taxon>
        <taxon>Ecdysozoa</taxon>
        <taxon>Arthropoda</taxon>
        <taxon>Hexapoda</taxon>
        <taxon>Insecta</taxon>
        <taxon>Pterygota</taxon>
        <taxon>Neoptera</taxon>
        <taxon>Endopterygota</taxon>
        <taxon>Hymenoptera</taxon>
        <taxon>Apocrita</taxon>
        <taxon>Ichneumonoidea</taxon>
        <taxon>Braconidae</taxon>
        <taxon>Microgastrinae</taxon>
        <taxon>Cotesia</taxon>
    </lineage>
</organism>
<keyword evidence="2" id="KW-0863">Zinc-finger</keyword>